<dbReference type="PANTHER" id="PTHR12674">
    <property type="entry name" value="PREFOLDIN SUBUNIT 5"/>
    <property type="match status" value="1"/>
</dbReference>
<dbReference type="PANTHER" id="PTHR12674:SF2">
    <property type="entry name" value="PREFOLDIN SUBUNIT 5"/>
    <property type="match status" value="1"/>
</dbReference>
<dbReference type="CDD" id="cd23157">
    <property type="entry name" value="Prefoldin_5"/>
    <property type="match status" value="1"/>
</dbReference>
<dbReference type="SUPFAM" id="SSF46579">
    <property type="entry name" value="Prefoldin"/>
    <property type="match status" value="1"/>
</dbReference>
<dbReference type="NCBIfam" id="TIGR00293">
    <property type="entry name" value="prefoldin subunit alpha"/>
    <property type="match status" value="1"/>
</dbReference>
<dbReference type="InterPro" id="IPR009053">
    <property type="entry name" value="Prefoldin"/>
</dbReference>
<evidence type="ECO:0000313" key="3">
    <source>
        <dbReference type="RefSeq" id="XP_053071008.1"/>
    </source>
</evidence>
<organism evidence="2 3">
    <name type="scientific">Acinonyx jubatus</name>
    <name type="common">Cheetah</name>
    <dbReference type="NCBI Taxonomy" id="32536"/>
    <lineage>
        <taxon>Eukaryota</taxon>
        <taxon>Metazoa</taxon>
        <taxon>Chordata</taxon>
        <taxon>Craniata</taxon>
        <taxon>Vertebrata</taxon>
        <taxon>Euteleostomi</taxon>
        <taxon>Mammalia</taxon>
        <taxon>Eutheria</taxon>
        <taxon>Laurasiatheria</taxon>
        <taxon>Carnivora</taxon>
        <taxon>Feliformia</taxon>
        <taxon>Felidae</taxon>
        <taxon>Felinae</taxon>
        <taxon>Acinonyx</taxon>
    </lineage>
</organism>
<dbReference type="Pfam" id="PF02996">
    <property type="entry name" value="Prefoldin"/>
    <property type="match status" value="1"/>
</dbReference>
<dbReference type="InterPro" id="IPR011599">
    <property type="entry name" value="PFD_alpha_archaea"/>
</dbReference>
<name>A0ABM3PH57_ACIJB</name>
<evidence type="ECO:0000313" key="2">
    <source>
        <dbReference type="Proteomes" id="UP001652583"/>
    </source>
</evidence>
<comment type="similarity">
    <text evidence="1">Belongs to the prefoldin subunit alpha family.</text>
</comment>
<reference evidence="2" key="1">
    <citation type="submission" date="2025-05" db="UniProtKB">
        <authorList>
            <consortium name="RefSeq"/>
        </authorList>
    </citation>
    <scope>NUCLEOTIDE SEQUENCE [LARGE SCALE GENOMIC DNA]</scope>
</reference>
<reference evidence="3" key="2">
    <citation type="submission" date="2025-08" db="UniProtKB">
        <authorList>
            <consortium name="RefSeq"/>
        </authorList>
    </citation>
    <scope>IDENTIFICATION</scope>
    <source>
        <tissue evidence="3">Blood</tissue>
    </source>
</reference>
<dbReference type="InterPro" id="IPR004127">
    <property type="entry name" value="Prefoldin_subunit_alpha"/>
</dbReference>
<accession>A0ABM3PH57</accession>
<sequence length="89" mass="10434">MLNKNNEGKELLVPLTSPMHVPGKLHNVEHVLIDVGTGYYVKNENEDDKDFFKRKIDFFTKQMEKMQPALQEKHAMKQALMEMMSQKIQ</sequence>
<proteinExistence type="inferred from homology"/>
<evidence type="ECO:0000256" key="1">
    <source>
        <dbReference type="ARBA" id="ARBA00010048"/>
    </source>
</evidence>
<dbReference type="Proteomes" id="UP001652583">
    <property type="component" value="Chromosome C1"/>
</dbReference>
<dbReference type="GeneID" id="113595110"/>
<protein>
    <submittedName>
        <fullName evidence="3">Prefoldin subunit 5-like</fullName>
    </submittedName>
</protein>
<gene>
    <name evidence="3" type="primary">LOC113595110</name>
</gene>
<dbReference type="Gene3D" id="1.10.287.370">
    <property type="match status" value="1"/>
</dbReference>
<keyword evidence="2" id="KW-1185">Reference proteome</keyword>
<dbReference type="RefSeq" id="XP_053071008.1">
    <property type="nucleotide sequence ID" value="XM_053215033.1"/>
</dbReference>